<dbReference type="SUPFAM" id="SSF52172">
    <property type="entry name" value="CheY-like"/>
    <property type="match status" value="1"/>
</dbReference>
<feature type="transmembrane region" description="Helical" evidence="7">
    <location>
        <begin position="63"/>
        <end position="82"/>
    </location>
</feature>
<comment type="caution">
    <text evidence="10">The sequence shown here is derived from an EMBL/GenBank/DDBJ whole genome shotgun (WGS) entry which is preliminary data.</text>
</comment>
<feature type="transmembrane region" description="Helical" evidence="7">
    <location>
        <begin position="164"/>
        <end position="184"/>
    </location>
</feature>
<evidence type="ECO:0000256" key="1">
    <source>
        <dbReference type="ARBA" id="ARBA00000085"/>
    </source>
</evidence>
<dbReference type="SUPFAM" id="SSF55874">
    <property type="entry name" value="ATPase domain of HSP90 chaperone/DNA topoisomerase II/histidine kinase"/>
    <property type="match status" value="1"/>
</dbReference>
<dbReference type="InterPro" id="IPR001789">
    <property type="entry name" value="Sig_transdc_resp-reg_receiver"/>
</dbReference>
<dbReference type="InterPro" id="IPR005467">
    <property type="entry name" value="His_kinase_dom"/>
</dbReference>
<evidence type="ECO:0000256" key="2">
    <source>
        <dbReference type="ARBA" id="ARBA00012438"/>
    </source>
</evidence>
<feature type="transmembrane region" description="Helical" evidence="7">
    <location>
        <begin position="137"/>
        <end position="155"/>
    </location>
</feature>
<feature type="transmembrane region" description="Helical" evidence="7">
    <location>
        <begin position="34"/>
        <end position="57"/>
    </location>
</feature>
<dbReference type="InterPro" id="IPR003594">
    <property type="entry name" value="HATPase_dom"/>
</dbReference>
<dbReference type="GO" id="GO:0005886">
    <property type="term" value="C:plasma membrane"/>
    <property type="evidence" value="ECO:0007669"/>
    <property type="project" value="TreeGrafter"/>
</dbReference>
<dbReference type="SMART" id="SM00388">
    <property type="entry name" value="HisKA"/>
    <property type="match status" value="1"/>
</dbReference>
<dbReference type="GO" id="GO:0000155">
    <property type="term" value="F:phosphorelay sensor kinase activity"/>
    <property type="evidence" value="ECO:0007669"/>
    <property type="project" value="InterPro"/>
</dbReference>
<feature type="domain" description="Response regulatory" evidence="9">
    <location>
        <begin position="444"/>
        <end position="554"/>
    </location>
</feature>
<keyword evidence="7" id="KW-1133">Transmembrane helix</keyword>
<dbReference type="InterPro" id="IPR036890">
    <property type="entry name" value="HATPase_C_sf"/>
</dbReference>
<protein>
    <recommendedName>
        <fullName evidence="2">histidine kinase</fullName>
        <ecNumber evidence="2">2.7.13.3</ecNumber>
    </recommendedName>
</protein>
<gene>
    <name evidence="10" type="ORF">LRX75_10495</name>
</gene>
<feature type="domain" description="Histidine kinase" evidence="8">
    <location>
        <begin position="207"/>
        <end position="414"/>
    </location>
</feature>
<name>A0A9X1NTL8_9HYPH</name>
<dbReference type="PROSITE" id="PS50110">
    <property type="entry name" value="RESPONSE_REGULATORY"/>
    <property type="match status" value="1"/>
</dbReference>
<dbReference type="InterPro" id="IPR036097">
    <property type="entry name" value="HisK_dim/P_sf"/>
</dbReference>
<dbReference type="CDD" id="cd00082">
    <property type="entry name" value="HisKA"/>
    <property type="match status" value="1"/>
</dbReference>
<evidence type="ECO:0000259" key="9">
    <source>
        <dbReference type="PROSITE" id="PS50110"/>
    </source>
</evidence>
<accession>A0A9X1NTL8</accession>
<dbReference type="EC" id="2.7.13.3" evidence="2"/>
<dbReference type="Gene3D" id="3.40.50.2300">
    <property type="match status" value="1"/>
</dbReference>
<evidence type="ECO:0000256" key="3">
    <source>
        <dbReference type="ARBA" id="ARBA00022553"/>
    </source>
</evidence>
<proteinExistence type="predicted"/>
<dbReference type="PANTHER" id="PTHR43047:SF9">
    <property type="entry name" value="HISTIDINE KINASE"/>
    <property type="match status" value="1"/>
</dbReference>
<evidence type="ECO:0000256" key="7">
    <source>
        <dbReference type="SAM" id="Phobius"/>
    </source>
</evidence>
<dbReference type="PANTHER" id="PTHR43047">
    <property type="entry name" value="TWO-COMPONENT HISTIDINE PROTEIN KINASE"/>
    <property type="match status" value="1"/>
</dbReference>
<dbReference type="InterPro" id="IPR004358">
    <property type="entry name" value="Sig_transdc_His_kin-like_C"/>
</dbReference>
<organism evidence="10 11">
    <name type="scientific">Rhizobium quercicola</name>
    <dbReference type="NCBI Taxonomy" id="2901226"/>
    <lineage>
        <taxon>Bacteria</taxon>
        <taxon>Pseudomonadati</taxon>
        <taxon>Pseudomonadota</taxon>
        <taxon>Alphaproteobacteria</taxon>
        <taxon>Hyphomicrobiales</taxon>
        <taxon>Rhizobiaceae</taxon>
        <taxon>Rhizobium/Agrobacterium group</taxon>
        <taxon>Rhizobium</taxon>
    </lineage>
</organism>
<comment type="catalytic activity">
    <reaction evidence="1">
        <text>ATP + protein L-histidine = ADP + protein N-phospho-L-histidine.</text>
        <dbReference type="EC" id="2.7.13.3"/>
    </reaction>
</comment>
<feature type="transmembrane region" description="Helical" evidence="7">
    <location>
        <begin position="103"/>
        <end position="125"/>
    </location>
</feature>
<dbReference type="Gene3D" id="1.10.287.130">
    <property type="match status" value="1"/>
</dbReference>
<dbReference type="Gene3D" id="3.30.565.10">
    <property type="entry name" value="Histidine kinase-like ATPase, C-terminal domain"/>
    <property type="match status" value="1"/>
</dbReference>
<dbReference type="Pfam" id="PF00512">
    <property type="entry name" value="HisKA"/>
    <property type="match status" value="1"/>
</dbReference>
<evidence type="ECO:0000256" key="5">
    <source>
        <dbReference type="ARBA" id="ARBA00022777"/>
    </source>
</evidence>
<reference evidence="10" key="1">
    <citation type="submission" date="2021-12" db="EMBL/GenBank/DDBJ databases">
        <authorList>
            <person name="Li Y."/>
        </authorList>
    </citation>
    <scope>NUCLEOTIDE SEQUENCE</scope>
    <source>
        <strain evidence="10">DKSPLA3</strain>
    </source>
</reference>
<evidence type="ECO:0000256" key="6">
    <source>
        <dbReference type="PROSITE-ProRule" id="PRU00169"/>
    </source>
</evidence>
<keyword evidence="3 6" id="KW-0597">Phosphoprotein</keyword>
<dbReference type="PROSITE" id="PS50109">
    <property type="entry name" value="HIS_KIN"/>
    <property type="match status" value="1"/>
</dbReference>
<keyword evidence="5" id="KW-0418">Kinase</keyword>
<keyword evidence="7" id="KW-0472">Membrane</keyword>
<dbReference type="Pfam" id="PF02518">
    <property type="entry name" value="HATPase_c"/>
    <property type="match status" value="1"/>
</dbReference>
<feature type="modified residue" description="4-aspartylphosphate" evidence="6">
    <location>
        <position position="488"/>
    </location>
</feature>
<dbReference type="GO" id="GO:0009927">
    <property type="term" value="F:histidine phosphotransfer kinase activity"/>
    <property type="evidence" value="ECO:0007669"/>
    <property type="project" value="TreeGrafter"/>
</dbReference>
<dbReference type="CDD" id="cd00156">
    <property type="entry name" value="REC"/>
    <property type="match status" value="1"/>
</dbReference>
<dbReference type="GO" id="GO:0005524">
    <property type="term" value="F:ATP binding"/>
    <property type="evidence" value="ECO:0007669"/>
    <property type="project" value="UniProtKB-KW"/>
</dbReference>
<evidence type="ECO:0000256" key="4">
    <source>
        <dbReference type="ARBA" id="ARBA00022679"/>
    </source>
</evidence>
<dbReference type="SUPFAM" id="SSF47384">
    <property type="entry name" value="Homodimeric domain of signal transducing histidine kinase"/>
    <property type="match status" value="1"/>
</dbReference>
<keyword evidence="11" id="KW-1185">Reference proteome</keyword>
<dbReference type="SMART" id="SM00387">
    <property type="entry name" value="HATPase_c"/>
    <property type="match status" value="1"/>
</dbReference>
<evidence type="ECO:0000313" key="11">
    <source>
        <dbReference type="Proteomes" id="UP001139089"/>
    </source>
</evidence>
<evidence type="ECO:0000313" key="10">
    <source>
        <dbReference type="EMBL" id="MCD7109474.1"/>
    </source>
</evidence>
<evidence type="ECO:0000259" key="8">
    <source>
        <dbReference type="PROSITE" id="PS50109"/>
    </source>
</evidence>
<dbReference type="PRINTS" id="PR00344">
    <property type="entry name" value="BCTRLSENSOR"/>
</dbReference>
<dbReference type="Proteomes" id="UP001139089">
    <property type="component" value="Unassembled WGS sequence"/>
</dbReference>
<dbReference type="SMART" id="SM00448">
    <property type="entry name" value="REC"/>
    <property type="match status" value="1"/>
</dbReference>
<keyword evidence="7" id="KW-0812">Transmembrane</keyword>
<dbReference type="RefSeq" id="WP_231814134.1">
    <property type="nucleotide sequence ID" value="NZ_JAJOZR010000006.1"/>
</dbReference>
<dbReference type="AlphaFoldDB" id="A0A9X1NTL8"/>
<keyword evidence="10" id="KW-0547">Nucleotide-binding</keyword>
<dbReference type="EMBL" id="JAJOZR010000006">
    <property type="protein sequence ID" value="MCD7109474.1"/>
    <property type="molecule type" value="Genomic_DNA"/>
</dbReference>
<keyword evidence="4" id="KW-0808">Transferase</keyword>
<dbReference type="InterPro" id="IPR003661">
    <property type="entry name" value="HisK_dim/P_dom"/>
</dbReference>
<sequence>MALTDRVNVGFGRVLDRFSASSTGQEEGEDLKQAVVRIIVSGIAFVTVVPGTLAGYWRDLPTGILWLFVIYLPFSCAVWWWMKTHPGDQPWRRTIAIVCDIPALTYTLANGGAGMLPLFALLLWVTVGNGLRFGPRILIASTVMALGSIATAAVFNDYMRQNPYIAVTLIATAVLVPAYIFVLMKRVHKAYIAAREANLSKSRFLAQASHDLRQPVHAISLFTACLRDADLRQSELGMVDNIDRSLQSISRLFKSLLDVSTLDSGKVVPRYEAVAIADILDDVLQQNTDMAQANDCKLGVSNCKSVVITDRALLTTMLQNIVSNAIKYAPGRAIMIGCRRENGMLSVQVCDQGPGISPEHQQRVFEEFYQVRARGDRDIEGVGLGLSIVKRLAQLMDMKVRLRSTPGRGTSVTLAGLTISARDAPVPRRAVRTAHAAPGIDGLRILLVEDDGAVLCATASLLRKWGCAVQAETGVPAEVAPCDLVIADFDLGEGTTGSDCIKAVRRILGRLVPAVVMSGHDPGRVRDELGDDDIPILSKPVRPAELRSVIMAAAMEAEGRATGKAALS</sequence>
<keyword evidence="10" id="KW-0067">ATP-binding</keyword>
<dbReference type="InterPro" id="IPR011006">
    <property type="entry name" value="CheY-like_superfamily"/>
</dbReference>